<name>A0ACC3ALI9_9EURO</name>
<proteinExistence type="predicted"/>
<evidence type="ECO:0000313" key="1">
    <source>
        <dbReference type="EMBL" id="KAJ9664780.1"/>
    </source>
</evidence>
<accession>A0ACC3ALI9</accession>
<evidence type="ECO:0000313" key="2">
    <source>
        <dbReference type="Proteomes" id="UP001172386"/>
    </source>
</evidence>
<organism evidence="1 2">
    <name type="scientific">Neophaeococcomyces mojaviensis</name>
    <dbReference type="NCBI Taxonomy" id="3383035"/>
    <lineage>
        <taxon>Eukaryota</taxon>
        <taxon>Fungi</taxon>
        <taxon>Dikarya</taxon>
        <taxon>Ascomycota</taxon>
        <taxon>Pezizomycotina</taxon>
        <taxon>Eurotiomycetes</taxon>
        <taxon>Chaetothyriomycetidae</taxon>
        <taxon>Chaetothyriales</taxon>
        <taxon>Chaetothyriales incertae sedis</taxon>
        <taxon>Neophaeococcomyces</taxon>
    </lineage>
</organism>
<protein>
    <submittedName>
        <fullName evidence="1">Uncharacterized protein</fullName>
    </submittedName>
</protein>
<reference evidence="1" key="1">
    <citation type="submission" date="2022-10" db="EMBL/GenBank/DDBJ databases">
        <title>Culturing micro-colonial fungi from biological soil crusts in the Mojave desert and describing Neophaeococcomyces mojavensis, and introducing the new genera and species Taxawa tesnikishii.</title>
        <authorList>
            <person name="Kurbessoian T."/>
            <person name="Stajich J.E."/>
        </authorList>
    </citation>
    <scope>NUCLEOTIDE SEQUENCE</scope>
    <source>
        <strain evidence="1">JES_112</strain>
    </source>
</reference>
<gene>
    <name evidence="1" type="ORF">H2198_000126</name>
</gene>
<dbReference type="Proteomes" id="UP001172386">
    <property type="component" value="Unassembled WGS sequence"/>
</dbReference>
<keyword evidence="2" id="KW-1185">Reference proteome</keyword>
<comment type="caution">
    <text evidence="1">The sequence shown here is derived from an EMBL/GenBank/DDBJ whole genome shotgun (WGS) entry which is preliminary data.</text>
</comment>
<sequence>MAPIATAPYDWILAITTIAFVGSSFGNGANDVANSYATSVAARTLTMVQVGFLATITEFVGAVALGARVTSTIKNGIIGIDRFEGRPGVLMLAMGCAEVGNAAWLLTATGLGMPVSTTQTVVGALIGVGFAAQSEITWEWKSGSVSQVAASWGIAPLIAAAFSAILFGTLKYSVLERQDSFKWAMRLIPFYLAFTAAVLALFIVIEAPTAPSLEEFGAGKAVGIILGVFFGVLLIAYVFFMPYFERRLIKKDPRVRFWHVALGPLLRTENPPLYFPGKGDEYVKNYYADSYGNVTAGANARIHVDYEEPVVGQARIGSPSEGSGSDSPKLTGQTKGASDMPSAPDAATMEKQSHLTTGPDRQNGTPNLLKKKHLEPYERWIVPVQHLSWINPKKYWNWFKFILLQGVTRDVITHNSDLLRAIHARANRYDTRVEHLWTYCQVVSAMMMSIAHGSNDVANAVGPWAAVYQTYKSGVVDTRSPTPVWFLVVAGLLLGLGFWFYGYHIMRALGNKITQMSPTRGFAIELGAAITVLLASRLGLPVSTTQCLVGASMGVALMNYDIGAVNWRQLAFIFMGWVLTLPSAGLIAGLICLMALNTPHF</sequence>
<dbReference type="EMBL" id="JAPDRQ010000001">
    <property type="protein sequence ID" value="KAJ9664780.1"/>
    <property type="molecule type" value="Genomic_DNA"/>
</dbReference>